<reference evidence="15 16" key="1">
    <citation type="submission" date="2021-06" db="EMBL/GenBank/DDBJ databases">
        <authorList>
            <person name="Palmer J.M."/>
        </authorList>
    </citation>
    <scope>NUCLEOTIDE SEQUENCE [LARGE SCALE GENOMIC DNA]</scope>
    <source>
        <strain evidence="15 16">MEX-2019</strain>
        <tissue evidence="15">Muscle</tissue>
    </source>
</reference>
<evidence type="ECO:0000256" key="11">
    <source>
        <dbReference type="ARBA" id="ARBA00081887"/>
    </source>
</evidence>
<feature type="compositionally biased region" description="Basic and acidic residues" evidence="12">
    <location>
        <begin position="846"/>
        <end position="857"/>
    </location>
</feature>
<dbReference type="InterPro" id="IPR036938">
    <property type="entry name" value="PAP2/HPO_sf"/>
</dbReference>
<evidence type="ECO:0000256" key="5">
    <source>
        <dbReference type="ARBA" id="ARBA00022989"/>
    </source>
</evidence>
<evidence type="ECO:0000256" key="10">
    <source>
        <dbReference type="ARBA" id="ARBA00081263"/>
    </source>
</evidence>
<feature type="region of interest" description="Disordered" evidence="12">
    <location>
        <begin position="814"/>
        <end position="912"/>
    </location>
</feature>
<dbReference type="GO" id="GO:0007165">
    <property type="term" value="P:signal transduction"/>
    <property type="evidence" value="ECO:0007669"/>
    <property type="project" value="TreeGrafter"/>
</dbReference>
<feature type="region of interest" description="Disordered" evidence="12">
    <location>
        <begin position="88"/>
        <end position="146"/>
    </location>
</feature>
<name>A0AAV9QS46_9TELE</name>
<dbReference type="SUPFAM" id="SSF48317">
    <property type="entry name" value="Acid phosphatase/Vanadium-dependent haloperoxidase"/>
    <property type="match status" value="1"/>
</dbReference>
<proteinExistence type="inferred from homology"/>
<evidence type="ECO:0000256" key="1">
    <source>
        <dbReference type="ARBA" id="ARBA00004141"/>
    </source>
</evidence>
<accession>A0AAV9QS46</accession>
<keyword evidence="3" id="KW-0597">Phosphoprotein</keyword>
<dbReference type="PANTHER" id="PTHR10165">
    <property type="entry name" value="LIPID PHOSPHATE PHOSPHATASE"/>
    <property type="match status" value="1"/>
</dbReference>
<evidence type="ECO:0000313" key="15">
    <source>
        <dbReference type="EMBL" id="KAK5599295.1"/>
    </source>
</evidence>
<evidence type="ECO:0000259" key="14">
    <source>
        <dbReference type="SMART" id="SM00014"/>
    </source>
</evidence>
<comment type="subcellular location">
    <subcellularLocation>
        <location evidence="1">Membrane</location>
        <topology evidence="1">Multi-pass membrane protein</topology>
    </subcellularLocation>
</comment>
<dbReference type="CDD" id="cd03384">
    <property type="entry name" value="PAP2_wunen"/>
    <property type="match status" value="1"/>
</dbReference>
<dbReference type="EMBL" id="JAHHUM010002949">
    <property type="protein sequence ID" value="KAK5599295.1"/>
    <property type="molecule type" value="Genomic_DNA"/>
</dbReference>
<dbReference type="AlphaFoldDB" id="A0AAV9QS46"/>
<evidence type="ECO:0000256" key="6">
    <source>
        <dbReference type="ARBA" id="ARBA00023136"/>
    </source>
</evidence>
<dbReference type="Proteomes" id="UP001311232">
    <property type="component" value="Unassembled WGS sequence"/>
</dbReference>
<keyword evidence="4 13" id="KW-0812">Transmembrane</keyword>
<evidence type="ECO:0000256" key="9">
    <source>
        <dbReference type="ARBA" id="ARBA00079138"/>
    </source>
</evidence>
<feature type="compositionally biased region" description="Polar residues" evidence="12">
    <location>
        <begin position="33"/>
        <end position="44"/>
    </location>
</feature>
<feature type="compositionally biased region" description="Acidic residues" evidence="12">
    <location>
        <begin position="706"/>
        <end position="715"/>
    </location>
</feature>
<evidence type="ECO:0000256" key="4">
    <source>
        <dbReference type="ARBA" id="ARBA00022692"/>
    </source>
</evidence>
<feature type="compositionally biased region" description="Pro residues" evidence="12">
    <location>
        <begin position="761"/>
        <end position="775"/>
    </location>
</feature>
<feature type="transmembrane region" description="Helical" evidence="13">
    <location>
        <begin position="487"/>
        <end position="506"/>
    </location>
</feature>
<keyword evidence="5 13" id="KW-1133">Transmembrane helix</keyword>
<gene>
    <name evidence="15" type="ORF">CRENBAI_023286</name>
</gene>
<evidence type="ECO:0000256" key="8">
    <source>
        <dbReference type="ARBA" id="ARBA00069374"/>
    </source>
</evidence>
<evidence type="ECO:0000256" key="3">
    <source>
        <dbReference type="ARBA" id="ARBA00022553"/>
    </source>
</evidence>
<feature type="transmembrane region" description="Helical" evidence="13">
    <location>
        <begin position="297"/>
        <end position="319"/>
    </location>
</feature>
<protein>
    <recommendedName>
        <fullName evidence="8">Phospholipid phosphatase-related protein type 3</fullName>
    </recommendedName>
    <alternativeName>
        <fullName evidence="9">Inactive phospholipid phosphatase PLPPR3</fullName>
    </alternativeName>
    <alternativeName>
        <fullName evidence="10">Lipid phosphate phosphatase-related protein type 3</fullName>
    </alternativeName>
    <alternativeName>
        <fullName evidence="11">Plasticity-related gene 2 protein</fullName>
    </alternativeName>
</protein>
<feature type="compositionally biased region" description="Low complexity" evidence="12">
    <location>
        <begin position="822"/>
        <end position="841"/>
    </location>
</feature>
<feature type="domain" description="Phosphatidic acid phosphatase type 2/haloperoxidase" evidence="14">
    <location>
        <begin position="389"/>
        <end position="533"/>
    </location>
</feature>
<feature type="region of interest" description="Disordered" evidence="12">
    <location>
        <begin position="698"/>
        <end position="779"/>
    </location>
</feature>
<feature type="compositionally biased region" description="Basic and acidic residues" evidence="12">
    <location>
        <begin position="902"/>
        <end position="912"/>
    </location>
</feature>
<dbReference type="SMART" id="SM00014">
    <property type="entry name" value="acidPPc"/>
    <property type="match status" value="1"/>
</dbReference>
<dbReference type="InterPro" id="IPR000326">
    <property type="entry name" value="PAP2/HPO"/>
</dbReference>
<dbReference type="GO" id="GO:0046839">
    <property type="term" value="P:phospholipid dephosphorylation"/>
    <property type="evidence" value="ECO:0007669"/>
    <property type="project" value="TreeGrafter"/>
</dbReference>
<dbReference type="Pfam" id="PF01569">
    <property type="entry name" value="PAP2"/>
    <property type="match status" value="1"/>
</dbReference>
<evidence type="ECO:0000256" key="12">
    <source>
        <dbReference type="SAM" id="MobiDB-lite"/>
    </source>
</evidence>
<evidence type="ECO:0000256" key="13">
    <source>
        <dbReference type="SAM" id="Phobius"/>
    </source>
</evidence>
<feature type="transmembrane region" description="Helical" evidence="13">
    <location>
        <begin position="242"/>
        <end position="266"/>
    </location>
</feature>
<dbReference type="Gene3D" id="1.20.144.10">
    <property type="entry name" value="Phosphatidic acid phosphatase type 2/haloperoxidase"/>
    <property type="match status" value="1"/>
</dbReference>
<comment type="similarity">
    <text evidence="2">Belongs to the PA-phosphatase related phosphoesterase family.</text>
</comment>
<sequence length="988" mass="107383">MTHQSAVKFSDDDPDDPTNRWRWGHLDGPPAHHNSNTWTLTAGTNSNKFGLWEETAAPTEPGEPGNWHREDWELRALGGALSALSLPHTRAHADARSRRAAASPPDKTLTDLRTADCGQTESKPKPKGSEPELPEPELAGPKARDPQERVQPLRFCFCSRKPESQQGAHSCACLSAMEFCILIGRSLIGIKGVGCRSEEDDMMKKLLQTQISFMFLWMRMMMMMMSSSSTEKMKKKPPKDSLTLLPCFYFVELPIVASSMVSLYFLELTDVVQPAQVGFRCHDRDLSMPYVDGGDELIPLLMLLSLAFAGPAASASGLAPHSFLYAVGPGSKQTETVMVVQRLQKLEIMLVEAVIYCLQPRLKIHRAEGSINAGGCSFNSFLRRTVRFVGVHVFGLCATALLTDIIQLSTGYHAPFFLTVCKPNYTMAGVSCDQNAYITKDICSGHDQHAIMAARRTFPSQHATLSAFAAVYVSMYFNSTISDSTKLLKPVLVFAFAIAAALSGLTQITQHRSHPIDVYVGFLIGSFISVYLALHAVANFKCSDEFAQAAPPPPPMEDPLRALTERGHESVYNKGPASASESNDEIAAAPAPIERLEGLGPLQREKGSMGSLKRASVDVELLVLRSPMGKETMLTFSNTLPRTSMNVNGPLGTNEVLGDPVPSVQPVQRRLKAVQVPVDPMRSQQLVTEWKQKSMEMRGLGAREDVDCEPSEDSSEVSSVGTDDAGSQAPIYQPSVQPVKAGLGRNPTPPPPGGTKAVATPRPPQIPEAGPPPVSPKSALTRAKWLAIREKTSGEGSVRGAANQPRLMQIIAMSKQQGLLPSSSSGEKSSETTSTGSGTSSNTDSPHCRHPSEHKWDGPGIITVDAHAPYHPIVQTPPLPQAPTLAGNGNPWEWATASNGDGPRDSYDLNKLNRGDSAARASSFCPHRSASPAAVTDATLHVELSADAQRREMAMRRKTALVLLDREIRNQTEQENYYKSLQGRRFKD</sequence>
<comment type="caution">
    <text evidence="15">The sequence shown here is derived from an EMBL/GenBank/DDBJ whole genome shotgun (WGS) entry which is preliminary data.</text>
</comment>
<feature type="region of interest" description="Disordered" evidence="12">
    <location>
        <begin position="1"/>
        <end position="44"/>
    </location>
</feature>
<dbReference type="PANTHER" id="PTHR10165:SF14">
    <property type="entry name" value="PHOSPHOLIPID PHOSPHATASE-RELATED PROTEIN TYPE 3"/>
    <property type="match status" value="1"/>
</dbReference>
<evidence type="ECO:0000313" key="16">
    <source>
        <dbReference type="Proteomes" id="UP001311232"/>
    </source>
</evidence>
<dbReference type="GO" id="GO:0006644">
    <property type="term" value="P:phospholipid metabolic process"/>
    <property type="evidence" value="ECO:0007669"/>
    <property type="project" value="InterPro"/>
</dbReference>
<keyword evidence="6 13" id="KW-0472">Membrane</keyword>
<dbReference type="InterPro" id="IPR043216">
    <property type="entry name" value="PAP-like"/>
</dbReference>
<dbReference type="FunFam" id="1.20.144.10:FF:000014">
    <property type="entry name" value="Phospholipid phosphatase-related protein type 3"/>
    <property type="match status" value="1"/>
</dbReference>
<organism evidence="15 16">
    <name type="scientific">Crenichthys baileyi</name>
    <name type="common">White River springfish</name>
    <dbReference type="NCBI Taxonomy" id="28760"/>
    <lineage>
        <taxon>Eukaryota</taxon>
        <taxon>Metazoa</taxon>
        <taxon>Chordata</taxon>
        <taxon>Craniata</taxon>
        <taxon>Vertebrata</taxon>
        <taxon>Euteleostomi</taxon>
        <taxon>Actinopterygii</taxon>
        <taxon>Neopterygii</taxon>
        <taxon>Teleostei</taxon>
        <taxon>Neoteleostei</taxon>
        <taxon>Acanthomorphata</taxon>
        <taxon>Ovalentaria</taxon>
        <taxon>Atherinomorphae</taxon>
        <taxon>Cyprinodontiformes</taxon>
        <taxon>Goodeidae</taxon>
        <taxon>Crenichthys</taxon>
    </lineage>
</organism>
<evidence type="ECO:0000256" key="7">
    <source>
        <dbReference type="ARBA" id="ARBA00023180"/>
    </source>
</evidence>
<feature type="transmembrane region" description="Helical" evidence="13">
    <location>
        <begin position="518"/>
        <end position="538"/>
    </location>
</feature>
<dbReference type="GO" id="GO:0005886">
    <property type="term" value="C:plasma membrane"/>
    <property type="evidence" value="ECO:0007669"/>
    <property type="project" value="TreeGrafter"/>
</dbReference>
<dbReference type="GO" id="GO:0008195">
    <property type="term" value="F:phosphatidate phosphatase activity"/>
    <property type="evidence" value="ECO:0007669"/>
    <property type="project" value="TreeGrafter"/>
</dbReference>
<keyword evidence="7" id="KW-0325">Glycoprotein</keyword>
<evidence type="ECO:0000256" key="2">
    <source>
        <dbReference type="ARBA" id="ARBA00008816"/>
    </source>
</evidence>
<keyword evidence="16" id="KW-1185">Reference proteome</keyword>